<evidence type="ECO:0000256" key="3">
    <source>
        <dbReference type="ARBA" id="ARBA00022989"/>
    </source>
</evidence>
<keyword evidence="1" id="KW-0812">Transmembrane</keyword>
<dbReference type="InterPro" id="IPR001623">
    <property type="entry name" value="DnaJ_domain"/>
</dbReference>
<evidence type="ECO:0000256" key="6">
    <source>
        <dbReference type="SAM" id="MobiDB-lite"/>
    </source>
</evidence>
<proteinExistence type="predicted"/>
<dbReference type="PRINTS" id="PR00625">
    <property type="entry name" value="JDOMAIN"/>
</dbReference>
<evidence type="ECO:0000256" key="4">
    <source>
        <dbReference type="ARBA" id="ARBA00023136"/>
    </source>
</evidence>
<dbReference type="PANTHER" id="PTHR44653:SF2">
    <property type="entry name" value="DNAJ HOMOLOG SUBFAMILY C MEMBER 1"/>
    <property type="match status" value="1"/>
</dbReference>
<feature type="compositionally biased region" description="Basic and acidic residues" evidence="6">
    <location>
        <begin position="278"/>
        <end position="289"/>
    </location>
</feature>
<dbReference type="AlphaFoldDB" id="A0A099NWS7"/>
<keyword evidence="2 7" id="KW-0732">Signal</keyword>
<evidence type="ECO:0000313" key="10">
    <source>
        <dbReference type="Proteomes" id="UP000029867"/>
    </source>
</evidence>
<feature type="compositionally biased region" description="Basic and acidic residues" evidence="6">
    <location>
        <begin position="369"/>
        <end position="389"/>
    </location>
</feature>
<reference evidence="10" key="1">
    <citation type="journal article" date="2014" name="Microb. Cell Fact.">
        <title>Exploiting Issatchenkia orientalis SD108 for succinic acid production.</title>
        <authorList>
            <person name="Xiao H."/>
            <person name="Shao Z."/>
            <person name="Jiang Y."/>
            <person name="Dole S."/>
            <person name="Zhao H."/>
        </authorList>
    </citation>
    <scope>NUCLEOTIDE SEQUENCE [LARGE SCALE GENOMIC DNA]</scope>
    <source>
        <strain evidence="10">SD108</strain>
    </source>
</reference>
<feature type="region of interest" description="Disordered" evidence="6">
    <location>
        <begin position="268"/>
        <end position="290"/>
    </location>
</feature>
<name>A0A099NWS7_PICKU</name>
<organism evidence="9 10">
    <name type="scientific">Pichia kudriavzevii</name>
    <name type="common">Yeast</name>
    <name type="synonym">Issatchenkia orientalis</name>
    <dbReference type="NCBI Taxonomy" id="4909"/>
    <lineage>
        <taxon>Eukaryota</taxon>
        <taxon>Fungi</taxon>
        <taxon>Dikarya</taxon>
        <taxon>Ascomycota</taxon>
        <taxon>Saccharomycotina</taxon>
        <taxon>Pichiomycetes</taxon>
        <taxon>Pichiales</taxon>
        <taxon>Pichiaceae</taxon>
        <taxon>Pichia</taxon>
    </lineage>
</organism>
<dbReference type="HOGENOM" id="CLU_683460_0_0_1"/>
<gene>
    <name evidence="9" type="ORF">JL09_g3756</name>
</gene>
<keyword evidence="3" id="KW-1133">Transmembrane helix</keyword>
<dbReference type="PANTHER" id="PTHR44653">
    <property type="entry name" value="DNAJ HOMOLOG SUBFAMILY C MEMBER 1"/>
    <property type="match status" value="1"/>
</dbReference>
<dbReference type="VEuPathDB" id="FungiDB:C5L36_0B01850"/>
<comment type="subcellular location">
    <subcellularLocation>
        <location evidence="5">Endomembrane system</location>
        <topology evidence="5">Single-pass membrane protein</topology>
    </subcellularLocation>
</comment>
<keyword evidence="4" id="KW-0472">Membrane</keyword>
<accession>A0A099NWS7</accession>
<dbReference type="PROSITE" id="PS50076">
    <property type="entry name" value="DNAJ_2"/>
    <property type="match status" value="1"/>
</dbReference>
<evidence type="ECO:0000256" key="7">
    <source>
        <dbReference type="SAM" id="SignalP"/>
    </source>
</evidence>
<dbReference type="Gene3D" id="1.10.287.110">
    <property type="entry name" value="DnaJ domain"/>
    <property type="match status" value="1"/>
</dbReference>
<dbReference type="eggNOG" id="KOG0724">
    <property type="taxonomic scope" value="Eukaryota"/>
</dbReference>
<dbReference type="GO" id="GO:0012505">
    <property type="term" value="C:endomembrane system"/>
    <property type="evidence" value="ECO:0007669"/>
    <property type="project" value="UniProtKB-SubCell"/>
</dbReference>
<evidence type="ECO:0000313" key="9">
    <source>
        <dbReference type="EMBL" id="KGK37070.1"/>
    </source>
</evidence>
<dbReference type="Proteomes" id="UP000029867">
    <property type="component" value="Unassembled WGS sequence"/>
</dbReference>
<evidence type="ECO:0000256" key="2">
    <source>
        <dbReference type="ARBA" id="ARBA00022729"/>
    </source>
</evidence>
<feature type="region of interest" description="Disordered" evidence="6">
    <location>
        <begin position="340"/>
        <end position="403"/>
    </location>
</feature>
<protein>
    <recommendedName>
        <fullName evidence="8">J domain-containing protein</fullName>
    </recommendedName>
</protein>
<dbReference type="EMBL" id="JQFK01000044">
    <property type="protein sequence ID" value="KGK37070.1"/>
    <property type="molecule type" value="Genomic_DNA"/>
</dbReference>
<feature type="domain" description="J" evidence="8">
    <location>
        <begin position="46"/>
        <end position="116"/>
    </location>
</feature>
<evidence type="ECO:0000256" key="1">
    <source>
        <dbReference type="ARBA" id="ARBA00022692"/>
    </source>
</evidence>
<dbReference type="CDD" id="cd06257">
    <property type="entry name" value="DnaJ"/>
    <property type="match status" value="1"/>
</dbReference>
<feature type="signal peptide" evidence="7">
    <location>
        <begin position="1"/>
        <end position="18"/>
    </location>
</feature>
<dbReference type="Pfam" id="PF00226">
    <property type="entry name" value="DnaJ"/>
    <property type="match status" value="1"/>
</dbReference>
<comment type="caution">
    <text evidence="9">The sequence shown here is derived from an EMBL/GenBank/DDBJ whole genome shotgun (WGS) entry which is preliminary data.</text>
</comment>
<evidence type="ECO:0000256" key="5">
    <source>
        <dbReference type="ARBA" id="ARBA00037847"/>
    </source>
</evidence>
<dbReference type="InterPro" id="IPR052606">
    <property type="entry name" value="DnaJ_domain_protein"/>
</dbReference>
<sequence length="403" mass="47162">MLRSKFISLLLLATLAFAYFSPKQLEILDLHYKIQPKKSNGEPTRNFYSILNVPANVDEEQLEKAYKKLSRKWHPDKFVRAEMKERRKAERKFETLSLVMSILRDVERRKNYDYFLKRGFPVWDENKSRYVFKNRSKPTFKVVIVSLLVFATLAQIVIKKLNTNQKNKRIEKILRDVRWKADNMSKQDNQTNKIMELPDDFEMGSTSIPSYSIDDKLVTYCGRVFIVKPDRSVLLYNDESIDTENQQEMNDLVKKIIDSGHFNLYGFQKKPTNRKERRQQNRESKKGGASDEDDILDLLVQFRTEESSLKLSDLLVFKIPIKLWNIILGQLNTIRNFENLSSGSCESKTPHVGGVEKETREEGDDEQEKEAKKEGYEIVNKPRDSKDGKIVLPNGKVLHSRRK</sequence>
<dbReference type="SUPFAM" id="SSF46565">
    <property type="entry name" value="Chaperone J-domain"/>
    <property type="match status" value="1"/>
</dbReference>
<dbReference type="SMART" id="SM00271">
    <property type="entry name" value="DnaJ"/>
    <property type="match status" value="1"/>
</dbReference>
<dbReference type="InterPro" id="IPR036869">
    <property type="entry name" value="J_dom_sf"/>
</dbReference>
<feature type="chain" id="PRO_5001951555" description="J domain-containing protein" evidence="7">
    <location>
        <begin position="19"/>
        <end position="403"/>
    </location>
</feature>
<evidence type="ECO:0000259" key="8">
    <source>
        <dbReference type="PROSITE" id="PS50076"/>
    </source>
</evidence>